<dbReference type="CDD" id="cd11525">
    <property type="entry name" value="SYLF_SH3YL1_like"/>
    <property type="match status" value="1"/>
</dbReference>
<dbReference type="InterPro" id="IPR051702">
    <property type="entry name" value="SH3_domain_YSC84-like"/>
</dbReference>
<dbReference type="InterPro" id="IPR007461">
    <property type="entry name" value="Ysc84_actin-binding"/>
</dbReference>
<sequence>MGINNPIPRNLRSESNKAAKILASFIKPNQVAGPDQIIPPHVLKNAKGLAIITVLKAGFLFSGRAGSGVVVARLPDGTWSSPSAIATAGAGVGGQIGAELTDFVFILNSKSAVDSFAQLGSVTLGTNISVAAGPLGRNAEAAGTASLKSASAVFAYSKTKGLFAGVSLEGSAIIERREANRKFYGSNCKARNILAGQVEVPPACDKLMRVLESRVFNNSLPYEEDDDYYDDIPDDFSDSTSETSPSRRRRGNSAGGFGRGSSRRYSDDYSDQESDDSFERRHRNRRNTTSSRISQTDSSTRRSAWEDDIYDNPRRNDVDNLGSRLSNTRISSNGSAPSRPPTSSKPNFGALAVKNSNQAIALYTFQGEQSGDLPFKKGDVIEILKKTETLDDWWTGRNNGSTGIFPANYVELI</sequence>
<dbReference type="GO" id="GO:0051015">
    <property type="term" value="F:actin filament binding"/>
    <property type="evidence" value="ECO:0007669"/>
    <property type="project" value="TreeGrafter"/>
</dbReference>
<organism evidence="6 7">
    <name type="scientific">Suhomyces tanzawaensis NRRL Y-17324</name>
    <dbReference type="NCBI Taxonomy" id="984487"/>
    <lineage>
        <taxon>Eukaryota</taxon>
        <taxon>Fungi</taxon>
        <taxon>Dikarya</taxon>
        <taxon>Ascomycota</taxon>
        <taxon>Saccharomycotina</taxon>
        <taxon>Pichiomycetes</taxon>
        <taxon>Debaryomycetaceae</taxon>
        <taxon>Suhomyces</taxon>
    </lineage>
</organism>
<dbReference type="GeneID" id="30980654"/>
<comment type="similarity">
    <text evidence="1">Belongs to the SH3YL1 family.</text>
</comment>
<dbReference type="EMBL" id="KV453910">
    <property type="protein sequence ID" value="ODV80514.1"/>
    <property type="molecule type" value="Genomic_DNA"/>
</dbReference>
<dbReference type="AlphaFoldDB" id="A0A1E4SLW2"/>
<dbReference type="OrthoDB" id="443981at2759"/>
<accession>A0A1E4SLW2</accession>
<evidence type="ECO:0000256" key="2">
    <source>
        <dbReference type="ARBA" id="ARBA00022443"/>
    </source>
</evidence>
<dbReference type="PANTHER" id="PTHR15629">
    <property type="entry name" value="SH3YL1 PROTEIN"/>
    <property type="match status" value="1"/>
</dbReference>
<dbReference type="InterPro" id="IPR001452">
    <property type="entry name" value="SH3_domain"/>
</dbReference>
<dbReference type="GO" id="GO:0051666">
    <property type="term" value="P:actin cortical patch localization"/>
    <property type="evidence" value="ECO:0007669"/>
    <property type="project" value="TreeGrafter"/>
</dbReference>
<dbReference type="RefSeq" id="XP_020065636.1">
    <property type="nucleotide sequence ID" value="XM_020206517.1"/>
</dbReference>
<feature type="domain" description="SH3" evidence="5">
    <location>
        <begin position="354"/>
        <end position="413"/>
    </location>
</feature>
<dbReference type="GO" id="GO:0051017">
    <property type="term" value="P:actin filament bundle assembly"/>
    <property type="evidence" value="ECO:0007669"/>
    <property type="project" value="TreeGrafter"/>
</dbReference>
<evidence type="ECO:0000256" key="4">
    <source>
        <dbReference type="SAM" id="MobiDB-lite"/>
    </source>
</evidence>
<name>A0A1E4SLW2_9ASCO</name>
<evidence type="ECO:0000256" key="1">
    <source>
        <dbReference type="ARBA" id="ARBA00007761"/>
    </source>
</evidence>
<dbReference type="CDD" id="cd11842">
    <property type="entry name" value="SH3_Ysc84p_like"/>
    <property type="match status" value="1"/>
</dbReference>
<dbReference type="InterPro" id="IPR036028">
    <property type="entry name" value="SH3-like_dom_sf"/>
</dbReference>
<evidence type="ECO:0000256" key="3">
    <source>
        <dbReference type="PROSITE-ProRule" id="PRU00192"/>
    </source>
</evidence>
<dbReference type="PRINTS" id="PR00452">
    <property type="entry name" value="SH3DOMAIN"/>
</dbReference>
<reference evidence="7" key="1">
    <citation type="submission" date="2016-05" db="EMBL/GenBank/DDBJ databases">
        <title>Comparative genomics of biotechnologically important yeasts.</title>
        <authorList>
            <consortium name="DOE Joint Genome Institute"/>
            <person name="Riley R."/>
            <person name="Haridas S."/>
            <person name="Wolfe K.H."/>
            <person name="Lopes M.R."/>
            <person name="Hittinger C.T."/>
            <person name="Goker M."/>
            <person name="Salamov A."/>
            <person name="Wisecaver J."/>
            <person name="Long T.M."/>
            <person name="Aerts A.L."/>
            <person name="Barry K."/>
            <person name="Choi C."/>
            <person name="Clum A."/>
            <person name="Coughlan A.Y."/>
            <person name="Deshpande S."/>
            <person name="Douglass A.P."/>
            <person name="Hanson S.J."/>
            <person name="Klenk H.-P."/>
            <person name="Labutti K."/>
            <person name="Lapidus A."/>
            <person name="Lindquist E."/>
            <person name="Lipzen A."/>
            <person name="Meier-Kolthoff J.P."/>
            <person name="Ohm R.A."/>
            <person name="Otillar R.P."/>
            <person name="Pangilinan J."/>
            <person name="Peng Y."/>
            <person name="Rokas A."/>
            <person name="Rosa C.A."/>
            <person name="Scheuner C."/>
            <person name="Sibirny A.A."/>
            <person name="Slot J.C."/>
            <person name="Stielow J.B."/>
            <person name="Sun H."/>
            <person name="Kurtzman C.P."/>
            <person name="Blackwell M."/>
            <person name="Grigoriev I.V."/>
            <person name="Jeffries T.W."/>
        </authorList>
    </citation>
    <scope>NUCLEOTIDE SEQUENCE [LARGE SCALE GENOMIC DNA]</scope>
    <source>
        <strain evidence="7">NRRL Y-17324</strain>
    </source>
</reference>
<dbReference type="SUPFAM" id="SSF50044">
    <property type="entry name" value="SH3-domain"/>
    <property type="match status" value="1"/>
</dbReference>
<protein>
    <submittedName>
        <fullName evidence="6">DUF500-domain-containing protein</fullName>
    </submittedName>
</protein>
<evidence type="ECO:0000313" key="7">
    <source>
        <dbReference type="Proteomes" id="UP000094285"/>
    </source>
</evidence>
<dbReference type="Gene3D" id="2.30.30.40">
    <property type="entry name" value="SH3 Domains"/>
    <property type="match status" value="1"/>
</dbReference>
<dbReference type="InterPro" id="IPR033643">
    <property type="entry name" value="SYLF_SH3YL1-like"/>
</dbReference>
<feature type="compositionally biased region" description="Basic and acidic residues" evidence="4">
    <location>
        <begin position="299"/>
        <end position="318"/>
    </location>
</feature>
<dbReference type="FunFam" id="2.30.30.40:FF:000100">
    <property type="entry name" value="SH3 domain-containing YSC84-like protein 1"/>
    <property type="match status" value="1"/>
</dbReference>
<proteinExistence type="inferred from homology"/>
<evidence type="ECO:0000259" key="5">
    <source>
        <dbReference type="PROSITE" id="PS50002"/>
    </source>
</evidence>
<keyword evidence="7" id="KW-1185">Reference proteome</keyword>
<feature type="compositionally biased region" description="Polar residues" evidence="4">
    <location>
        <begin position="323"/>
        <end position="346"/>
    </location>
</feature>
<gene>
    <name evidence="6" type="ORF">CANTADRAFT_20100</name>
</gene>
<dbReference type="Pfam" id="PF00018">
    <property type="entry name" value="SH3_1"/>
    <property type="match status" value="1"/>
</dbReference>
<dbReference type="Proteomes" id="UP000094285">
    <property type="component" value="Unassembled WGS sequence"/>
</dbReference>
<dbReference type="SMART" id="SM00326">
    <property type="entry name" value="SH3"/>
    <property type="match status" value="1"/>
</dbReference>
<dbReference type="PROSITE" id="PS50002">
    <property type="entry name" value="SH3"/>
    <property type="match status" value="1"/>
</dbReference>
<dbReference type="Pfam" id="PF04366">
    <property type="entry name" value="Ysc84"/>
    <property type="match status" value="1"/>
</dbReference>
<dbReference type="GO" id="GO:0035091">
    <property type="term" value="F:phosphatidylinositol binding"/>
    <property type="evidence" value="ECO:0007669"/>
    <property type="project" value="TreeGrafter"/>
</dbReference>
<evidence type="ECO:0000313" key="6">
    <source>
        <dbReference type="EMBL" id="ODV80514.1"/>
    </source>
</evidence>
<feature type="region of interest" description="Disordered" evidence="4">
    <location>
        <begin position="222"/>
        <end position="348"/>
    </location>
</feature>
<feature type="compositionally biased region" description="Acidic residues" evidence="4">
    <location>
        <begin position="222"/>
        <end position="237"/>
    </location>
</feature>
<dbReference type="PANTHER" id="PTHR15629:SF2">
    <property type="entry name" value="SH3 DOMAIN-CONTAINING YSC84-LIKE PROTEIN 1"/>
    <property type="match status" value="1"/>
</dbReference>
<keyword evidence="2 3" id="KW-0728">SH3 domain</keyword>
<dbReference type="GO" id="GO:0030479">
    <property type="term" value="C:actin cortical patch"/>
    <property type="evidence" value="ECO:0007669"/>
    <property type="project" value="TreeGrafter"/>
</dbReference>
<dbReference type="STRING" id="984487.A0A1E4SLW2"/>